<name>A0ABT8F7Q4_9BACT</name>
<keyword evidence="2" id="KW-1185">Reference proteome</keyword>
<evidence type="ECO:0000313" key="1">
    <source>
        <dbReference type="EMBL" id="MDN4165966.1"/>
    </source>
</evidence>
<evidence type="ECO:0000313" key="2">
    <source>
        <dbReference type="Proteomes" id="UP001168552"/>
    </source>
</evidence>
<dbReference type="EMBL" id="JAUHJS010000005">
    <property type="protein sequence ID" value="MDN4165966.1"/>
    <property type="molecule type" value="Genomic_DNA"/>
</dbReference>
<dbReference type="Proteomes" id="UP001168552">
    <property type="component" value="Unassembled WGS sequence"/>
</dbReference>
<dbReference type="Gene3D" id="2.120.10.80">
    <property type="entry name" value="Kelch-type beta propeller"/>
    <property type="match status" value="1"/>
</dbReference>
<dbReference type="RefSeq" id="WP_320004501.1">
    <property type="nucleotide sequence ID" value="NZ_JAUHJS010000005.1"/>
</dbReference>
<organism evidence="1 2">
    <name type="scientific">Shiella aurantiaca</name>
    <dbReference type="NCBI Taxonomy" id="3058365"/>
    <lineage>
        <taxon>Bacteria</taxon>
        <taxon>Pseudomonadati</taxon>
        <taxon>Bacteroidota</taxon>
        <taxon>Cytophagia</taxon>
        <taxon>Cytophagales</taxon>
        <taxon>Shiellaceae</taxon>
        <taxon>Shiella</taxon>
    </lineage>
</organism>
<sequence>MTVSIVLSACGDLFEDEPCDIAPGISQASVYNFSSVNAENRWCAQVPFKAEISVFANYFSAPSNCGGGKSEVWTFPEGTVGDIDNQSTNAQKAVFFNRGGEVCMYVQSDDAGRTETFCQRFEVVKENVWVNINSPFINNARARMVSMVIEDKFYAGFGVREQVSGLVNDWYAFDTAQWKFVARGQTINEINFTALAGFAIGSNGYILGNNSKLYKYTPQTDQFTELSTTLPFNVITEFLVTRWDRELPVVGVAVNGKGYFGLGKTNRWFEFDPITETITEKAAYPGTKFNFPLYFEHEGKAYIGDKIYNPQTDTWADSPVGWINERAGHWLVFDDFIYVRQEYETLRISLSNGQSESLAEPEIPCFIPLNGKLPYYGVSGVIGNVGIVVTNRYMTTTDVTPDDKSPVFNESYGFSLR</sequence>
<protein>
    <submittedName>
        <fullName evidence="1">Uncharacterized protein</fullName>
    </submittedName>
</protein>
<proteinExistence type="predicted"/>
<comment type="caution">
    <text evidence="1">The sequence shown here is derived from an EMBL/GenBank/DDBJ whole genome shotgun (WGS) entry which is preliminary data.</text>
</comment>
<dbReference type="SUPFAM" id="SSF117281">
    <property type="entry name" value="Kelch motif"/>
    <property type="match status" value="1"/>
</dbReference>
<gene>
    <name evidence="1" type="ORF">QWY31_10665</name>
</gene>
<accession>A0ABT8F7Q4</accession>
<dbReference type="InterPro" id="IPR015915">
    <property type="entry name" value="Kelch-typ_b-propeller"/>
</dbReference>
<reference evidence="1" key="1">
    <citation type="submission" date="2023-06" db="EMBL/GenBank/DDBJ databases">
        <title>Cytophagales bacterium Strain LB-30, isolated from soil.</title>
        <authorList>
            <person name="Liu B."/>
        </authorList>
    </citation>
    <scope>NUCLEOTIDE SEQUENCE</scope>
    <source>
        <strain evidence="1">LB-30</strain>
    </source>
</reference>